<evidence type="ECO:0000313" key="2">
    <source>
        <dbReference type="Proteomes" id="UP000226712"/>
    </source>
</evidence>
<dbReference type="Proteomes" id="UP000226712">
    <property type="component" value="Unassembled WGS sequence"/>
</dbReference>
<accession>A0A2D6LQ92</accession>
<protein>
    <submittedName>
        <fullName evidence="1">Uncharacterized protein</fullName>
    </submittedName>
</protein>
<name>A0A2D6LQ92_9ARCH</name>
<proteinExistence type="predicted"/>
<sequence>MLKKIQGKTQTKWILEIVREKPIPIHRIAKQLNKLGFENASPSSVSAIISRMEKRGISIPELPKKKRKRTISRAKKQGMPLGTKMKTQFITAL</sequence>
<dbReference type="AlphaFoldDB" id="A0A2D6LQ92"/>
<dbReference type="SUPFAM" id="SSF46785">
    <property type="entry name" value="Winged helix' DNA-binding domain"/>
    <property type="match status" value="1"/>
</dbReference>
<gene>
    <name evidence="1" type="ORF">CL944_02640</name>
</gene>
<evidence type="ECO:0000313" key="1">
    <source>
        <dbReference type="EMBL" id="MAG18345.1"/>
    </source>
</evidence>
<dbReference type="InterPro" id="IPR036390">
    <property type="entry name" value="WH_DNA-bd_sf"/>
</dbReference>
<comment type="caution">
    <text evidence="1">The sequence shown here is derived from an EMBL/GenBank/DDBJ whole genome shotgun (WGS) entry which is preliminary data.</text>
</comment>
<reference evidence="2" key="1">
    <citation type="submission" date="2017-09" db="EMBL/GenBank/DDBJ databases">
        <title>The Reconstruction of 2,631 Draft Metagenome-Assembled Genomes from the Global Oceans.</title>
        <authorList>
            <person name="Tully B.J."/>
            <person name="Graham E.D."/>
            <person name="Heidelberg J.F."/>
        </authorList>
    </citation>
    <scope>NUCLEOTIDE SEQUENCE [LARGE SCALE GENOMIC DNA]</scope>
</reference>
<dbReference type="EMBL" id="NZBD01000015">
    <property type="protein sequence ID" value="MAG18345.1"/>
    <property type="molecule type" value="Genomic_DNA"/>
</dbReference>
<organism evidence="1 2">
    <name type="scientific">Candidatus Iainarchaeum sp</name>
    <dbReference type="NCBI Taxonomy" id="3101447"/>
    <lineage>
        <taxon>Archaea</taxon>
        <taxon>Candidatus Iainarchaeota</taxon>
        <taxon>Candidatus Iainarchaeia</taxon>
        <taxon>Candidatus Iainarchaeales</taxon>
        <taxon>Candidatus Iainarchaeaceae</taxon>
        <taxon>Candidatus Iainarchaeum</taxon>
    </lineage>
</organism>